<dbReference type="PRINTS" id="PR00320">
    <property type="entry name" value="GPROTEINBRPT"/>
</dbReference>
<feature type="repeat" description="WD" evidence="3">
    <location>
        <begin position="126"/>
        <end position="161"/>
    </location>
</feature>
<dbReference type="PROSITE" id="PS50082">
    <property type="entry name" value="WD_REPEATS_2"/>
    <property type="match status" value="5"/>
</dbReference>
<dbReference type="GO" id="GO:0045717">
    <property type="term" value="P:negative regulation of fatty acid biosynthetic process"/>
    <property type="evidence" value="ECO:0007669"/>
    <property type="project" value="TreeGrafter"/>
</dbReference>
<feature type="repeat" description="WD" evidence="3">
    <location>
        <begin position="681"/>
        <end position="713"/>
    </location>
</feature>
<accession>F4PRJ9</accession>
<gene>
    <name evidence="5" type="ORF">DFA_01220</name>
</gene>
<keyword evidence="2" id="KW-0677">Repeat</keyword>
<dbReference type="KEGG" id="dfa:DFA_01220"/>
<dbReference type="GO" id="GO:0080008">
    <property type="term" value="C:Cul4-RING E3 ubiquitin ligase complex"/>
    <property type="evidence" value="ECO:0007669"/>
    <property type="project" value="TreeGrafter"/>
</dbReference>
<dbReference type="GeneID" id="14873580"/>
<evidence type="ECO:0000256" key="1">
    <source>
        <dbReference type="ARBA" id="ARBA00022574"/>
    </source>
</evidence>
<evidence type="ECO:0000256" key="3">
    <source>
        <dbReference type="PROSITE-ProRule" id="PRU00221"/>
    </source>
</evidence>
<feature type="compositionally biased region" description="Low complexity" evidence="4">
    <location>
        <begin position="201"/>
        <end position="218"/>
    </location>
</feature>
<protein>
    <submittedName>
        <fullName evidence="5">WD40 repeat-containing protein</fullName>
    </submittedName>
</protein>
<organism evidence="5 6">
    <name type="scientific">Cavenderia fasciculata</name>
    <name type="common">Slime mold</name>
    <name type="synonym">Dictyostelium fasciculatum</name>
    <dbReference type="NCBI Taxonomy" id="261658"/>
    <lineage>
        <taxon>Eukaryota</taxon>
        <taxon>Amoebozoa</taxon>
        <taxon>Evosea</taxon>
        <taxon>Eumycetozoa</taxon>
        <taxon>Dictyostelia</taxon>
        <taxon>Acytosteliales</taxon>
        <taxon>Cavenderiaceae</taxon>
        <taxon>Cavenderia</taxon>
    </lineage>
</organism>
<evidence type="ECO:0000256" key="2">
    <source>
        <dbReference type="ARBA" id="ARBA00022737"/>
    </source>
</evidence>
<dbReference type="PROSITE" id="PS50294">
    <property type="entry name" value="WD_REPEATS_REGION"/>
    <property type="match status" value="2"/>
</dbReference>
<evidence type="ECO:0000313" key="6">
    <source>
        <dbReference type="Proteomes" id="UP000007797"/>
    </source>
</evidence>
<dbReference type="GO" id="GO:0005737">
    <property type="term" value="C:cytoplasm"/>
    <property type="evidence" value="ECO:0007669"/>
    <property type="project" value="TreeGrafter"/>
</dbReference>
<feature type="compositionally biased region" description="Acidic residues" evidence="4">
    <location>
        <begin position="406"/>
        <end position="432"/>
    </location>
</feature>
<dbReference type="InterPro" id="IPR036322">
    <property type="entry name" value="WD40_repeat_dom_sf"/>
</dbReference>
<keyword evidence="1 3" id="KW-0853">WD repeat</keyword>
<proteinExistence type="predicted"/>
<dbReference type="Gene3D" id="2.130.10.10">
    <property type="entry name" value="YVTN repeat-like/Quinoprotein amine dehydrogenase"/>
    <property type="match status" value="3"/>
</dbReference>
<dbReference type="InterPro" id="IPR015943">
    <property type="entry name" value="WD40/YVTN_repeat-like_dom_sf"/>
</dbReference>
<feature type="region of interest" description="Disordered" evidence="4">
    <location>
        <begin position="554"/>
        <end position="626"/>
    </location>
</feature>
<dbReference type="STRING" id="1054147.F4PRJ9"/>
<reference evidence="6" key="1">
    <citation type="journal article" date="2011" name="Genome Res.">
        <title>Phylogeny-wide analysis of social amoeba genomes highlights ancient origins for complex intercellular communication.</title>
        <authorList>
            <person name="Heidel A.J."/>
            <person name="Lawal H.M."/>
            <person name="Felder M."/>
            <person name="Schilde C."/>
            <person name="Helps N.R."/>
            <person name="Tunggal B."/>
            <person name="Rivero F."/>
            <person name="John U."/>
            <person name="Schleicher M."/>
            <person name="Eichinger L."/>
            <person name="Platzer M."/>
            <person name="Noegel A.A."/>
            <person name="Schaap P."/>
            <person name="Gloeckner G."/>
        </authorList>
    </citation>
    <scope>NUCLEOTIDE SEQUENCE [LARGE SCALE GENOMIC DNA]</scope>
    <source>
        <strain evidence="6">SH3</strain>
    </source>
</reference>
<dbReference type="Proteomes" id="UP000007797">
    <property type="component" value="Unassembled WGS sequence"/>
</dbReference>
<dbReference type="RefSeq" id="XP_004359189.1">
    <property type="nucleotide sequence ID" value="XM_004359132.1"/>
</dbReference>
<dbReference type="PANTHER" id="PTHR15574">
    <property type="entry name" value="WD REPEAT DOMAIN-CONTAINING FAMILY"/>
    <property type="match status" value="1"/>
</dbReference>
<dbReference type="SUPFAM" id="SSF50978">
    <property type="entry name" value="WD40 repeat-like"/>
    <property type="match status" value="1"/>
</dbReference>
<keyword evidence="6" id="KW-1185">Reference proteome</keyword>
<evidence type="ECO:0000256" key="4">
    <source>
        <dbReference type="SAM" id="MobiDB-lite"/>
    </source>
</evidence>
<feature type="compositionally biased region" description="Acidic residues" evidence="4">
    <location>
        <begin position="573"/>
        <end position="605"/>
    </location>
</feature>
<dbReference type="InterPro" id="IPR020472">
    <property type="entry name" value="WD40_PAC1"/>
</dbReference>
<dbReference type="PROSITE" id="PS00678">
    <property type="entry name" value="WD_REPEATS_1"/>
    <property type="match status" value="1"/>
</dbReference>
<feature type="region of interest" description="Disordered" evidence="4">
    <location>
        <begin position="396"/>
        <end position="500"/>
    </location>
</feature>
<sequence length="761" mass="87540">MEQINQILRDREIIGDRYNRLEKRFTSSSHTLSVLKNTESLQGHEECVNTIAFDSVGKYVVSGSDDETIKIWDFEKRQCIDTLYGHSTNVFTADFLPFRSNKDVVSGGNDSDVRHFELNARTCTVYTHHTKKVLKLSVNPRQPETFLTCSADGTVRMFDIRCKYQDSFSHSIPTTYTSTSTDVEVLPQMFGGGRTSDRVGQNQQQQQQQQEQQQQSRQTYNYNTHTSTLVVNFDSIPLRRSLRSSFKKQSTTIFTVEFHPNDGYSFITSSSDGSVRLFDLRLIQDYSSNSFVNIYRNLHKPWPTVNECTGCVFSKDGTEILATYLSDDIYLYDIQRNVCKELNLDYFKDHSIKKRRANHNVNSNKRRNNAQKKKKVLYDFLNRFQEDLENNTLHNILNGHFGQNENDSDSESDKELEEMEELEEEEEEEPLEEESKKIDTSNGGSTQSSSFSNLSDASRSSSSTTNTNNSNTSTSTTTTTTSTSTTTTTTNNSRNTTSRLSMDDSFALEYCQDMLDQYYNDIIVEEEDRERGGEKDNTSQVGSDFFEDEYEGYYDHQDDQIDNNQKKRKINQDEDEVEEGEDDEEEEEMDEMDDSLEEDEDDSDLFQDSTSSDSDESEIEEDISKTMIPKSYKQRYNGHISNMTIKSCGFYGSNSEYVMTGSDDHHIFIWEKKTGNLVRILEGHNDVVNCVVSHPNLPQIISCGLDNDVLIWEPEDNYPSQKELAKRQKQISQFIDVDHKKRRIRSLDDATYSVSTSCAQQ</sequence>
<dbReference type="InterPro" id="IPR019775">
    <property type="entry name" value="WD40_repeat_CS"/>
</dbReference>
<feature type="compositionally biased region" description="Low complexity" evidence="4">
    <location>
        <begin position="440"/>
        <end position="499"/>
    </location>
</feature>
<dbReference type="OMA" id="MEQLYLF"/>
<dbReference type="PANTHER" id="PTHR15574:SF40">
    <property type="entry name" value="WD AND TETRATRICOPEPTIDE REPEATS PROTEIN 1"/>
    <property type="match status" value="1"/>
</dbReference>
<name>F4PRJ9_CACFS</name>
<dbReference type="SMART" id="SM00320">
    <property type="entry name" value="WD40"/>
    <property type="match status" value="7"/>
</dbReference>
<feature type="repeat" description="WD" evidence="3">
    <location>
        <begin position="246"/>
        <end position="281"/>
    </location>
</feature>
<dbReference type="Pfam" id="PF00400">
    <property type="entry name" value="WD40"/>
    <property type="match status" value="6"/>
</dbReference>
<dbReference type="InterPro" id="IPR001680">
    <property type="entry name" value="WD40_rpt"/>
</dbReference>
<dbReference type="InterPro" id="IPR045151">
    <property type="entry name" value="DCAF8"/>
</dbReference>
<feature type="repeat" description="WD" evidence="3">
    <location>
        <begin position="651"/>
        <end position="680"/>
    </location>
</feature>
<feature type="repeat" description="WD" evidence="3">
    <location>
        <begin position="41"/>
        <end position="82"/>
    </location>
</feature>
<dbReference type="AlphaFoldDB" id="F4PRJ9"/>
<feature type="region of interest" description="Disordered" evidence="4">
    <location>
        <begin position="187"/>
        <end position="219"/>
    </location>
</feature>
<dbReference type="OrthoDB" id="4869960at2759"/>
<dbReference type="EMBL" id="GL883010">
    <property type="protein sequence ID" value="EGG21339.1"/>
    <property type="molecule type" value="Genomic_DNA"/>
</dbReference>
<evidence type="ECO:0000313" key="5">
    <source>
        <dbReference type="EMBL" id="EGG21339.1"/>
    </source>
</evidence>